<gene>
    <name evidence="4" type="primary">mnmH</name>
    <name evidence="2" type="synonym">selU</name>
    <name evidence="4" type="ORF">GCM10025772_23560</name>
</gene>
<keyword evidence="1 2" id="KW-0711">Selenium</keyword>
<dbReference type="NCBIfam" id="NF008751">
    <property type="entry name" value="PRK11784.1-3"/>
    <property type="match status" value="1"/>
</dbReference>
<dbReference type="InterPro" id="IPR036873">
    <property type="entry name" value="Rhodanese-like_dom_sf"/>
</dbReference>
<comment type="catalytic activity">
    <reaction evidence="2">
        <text>5-methylaminomethyl-2-thiouridine(34) in tRNA + selenophosphate + (2E)-geranyl diphosphate + H2O + H(+) = 5-methylaminomethyl-2-selenouridine(34) in tRNA + (2E)-thiogeraniol + phosphate + diphosphate</text>
        <dbReference type="Rhea" id="RHEA:42716"/>
        <dbReference type="Rhea" id="RHEA-COMP:10195"/>
        <dbReference type="Rhea" id="RHEA-COMP:10196"/>
        <dbReference type="ChEBI" id="CHEBI:15377"/>
        <dbReference type="ChEBI" id="CHEBI:15378"/>
        <dbReference type="ChEBI" id="CHEBI:16144"/>
        <dbReference type="ChEBI" id="CHEBI:33019"/>
        <dbReference type="ChEBI" id="CHEBI:43474"/>
        <dbReference type="ChEBI" id="CHEBI:58057"/>
        <dbReference type="ChEBI" id="CHEBI:74455"/>
        <dbReference type="ChEBI" id="CHEBI:82743"/>
        <dbReference type="ChEBI" id="CHEBI:143703"/>
        <dbReference type="EC" id="2.9.1.3"/>
    </reaction>
</comment>
<dbReference type="CDD" id="cd01520">
    <property type="entry name" value="RHOD_YbbB"/>
    <property type="match status" value="1"/>
</dbReference>
<dbReference type="EC" id="2.9.1.3" evidence="2"/>
<keyword evidence="2" id="KW-0808">Transferase</keyword>
<evidence type="ECO:0000256" key="2">
    <source>
        <dbReference type="HAMAP-Rule" id="MF_01622"/>
    </source>
</evidence>
<accession>A0ABP9SBR9</accession>
<dbReference type="SMART" id="SM00450">
    <property type="entry name" value="RHOD"/>
    <property type="match status" value="1"/>
</dbReference>
<dbReference type="InterPro" id="IPR017582">
    <property type="entry name" value="SelU"/>
</dbReference>
<keyword evidence="5" id="KW-1185">Reference proteome</keyword>
<protein>
    <recommendedName>
        <fullName evidence="2">tRNA 2-selenouridine synthase</fullName>
        <ecNumber evidence="2">2.9.1.3</ecNumber>
    </recommendedName>
</protein>
<feature type="active site" description="S-selanylcysteine intermediate" evidence="2">
    <location>
        <position position="97"/>
    </location>
</feature>
<dbReference type="Proteomes" id="UP001501600">
    <property type="component" value="Unassembled WGS sequence"/>
</dbReference>
<organism evidence="4 5">
    <name type="scientific">Ferrimonas gelatinilytica</name>
    <dbReference type="NCBI Taxonomy" id="1255257"/>
    <lineage>
        <taxon>Bacteria</taxon>
        <taxon>Pseudomonadati</taxon>
        <taxon>Pseudomonadota</taxon>
        <taxon>Gammaproteobacteria</taxon>
        <taxon>Alteromonadales</taxon>
        <taxon>Ferrimonadaceae</taxon>
        <taxon>Ferrimonas</taxon>
    </lineage>
</organism>
<dbReference type="NCBIfam" id="NF008750">
    <property type="entry name" value="PRK11784.1-2"/>
    <property type="match status" value="1"/>
</dbReference>
<dbReference type="InterPro" id="IPR001763">
    <property type="entry name" value="Rhodanese-like_dom"/>
</dbReference>
<comment type="subunit">
    <text evidence="2">Monomer.</text>
</comment>
<dbReference type="InterPro" id="IPR058840">
    <property type="entry name" value="AAA_SelU"/>
</dbReference>
<comment type="function">
    <text evidence="2">Involved in the post-transcriptional modification of the uridine at the wobble position (U34) of tRNA(Lys), tRNA(Glu) and tRNA(Gln). Catalyzes the conversion of 2-thiouridine (S2U-RNA) to 2-selenouridine (Se2U-RNA). Acts in a two-step process involving geranylation of 2-thiouridine (S2U) to S-geranyl-2-thiouridine (geS2U) and subsequent selenation of the latter derivative to 2-selenouridine (Se2U) in the tRNA chain.</text>
</comment>
<comment type="catalytic activity">
    <reaction evidence="2">
        <text>5-methylaminomethyl-2-thiouridine(34) in tRNA + (2E)-geranyl diphosphate = 5-methylaminomethyl-S-(2E)-geranyl-thiouridine(34) in tRNA + diphosphate</text>
        <dbReference type="Rhea" id="RHEA:14085"/>
        <dbReference type="Rhea" id="RHEA-COMP:10195"/>
        <dbReference type="Rhea" id="RHEA-COMP:14654"/>
        <dbReference type="ChEBI" id="CHEBI:33019"/>
        <dbReference type="ChEBI" id="CHEBI:58057"/>
        <dbReference type="ChEBI" id="CHEBI:74455"/>
        <dbReference type="ChEBI" id="CHEBI:140632"/>
    </reaction>
</comment>
<comment type="similarity">
    <text evidence="2">Belongs to the SelU family.</text>
</comment>
<comment type="caution">
    <text evidence="4">The sequence shown here is derived from an EMBL/GenBank/DDBJ whole genome shotgun (WGS) entry which is preliminary data.</text>
</comment>
<dbReference type="Pfam" id="PF26341">
    <property type="entry name" value="AAA_SelU"/>
    <property type="match status" value="1"/>
</dbReference>
<dbReference type="NCBIfam" id="TIGR03167">
    <property type="entry name" value="tRNA_sel_U_synt"/>
    <property type="match status" value="1"/>
</dbReference>
<reference evidence="5" key="1">
    <citation type="journal article" date="2019" name="Int. J. Syst. Evol. Microbiol.">
        <title>The Global Catalogue of Microorganisms (GCM) 10K type strain sequencing project: providing services to taxonomists for standard genome sequencing and annotation.</title>
        <authorList>
            <consortium name="The Broad Institute Genomics Platform"/>
            <consortium name="The Broad Institute Genome Sequencing Center for Infectious Disease"/>
            <person name="Wu L."/>
            <person name="Ma J."/>
        </authorList>
    </citation>
    <scope>NUCLEOTIDE SEQUENCE [LARGE SCALE GENOMIC DNA]</scope>
    <source>
        <strain evidence="5">JCM 18720</strain>
    </source>
</reference>
<comment type="catalytic activity">
    <reaction evidence="2">
        <text>5-methylaminomethyl-S-(2E)-geranyl-thiouridine(34) in tRNA + selenophosphate + H(+) = 5-methylaminomethyl-2-(Se-phospho)selenouridine(34) in tRNA + (2E)-thiogeraniol</text>
        <dbReference type="Rhea" id="RHEA:60172"/>
        <dbReference type="Rhea" id="RHEA-COMP:14654"/>
        <dbReference type="Rhea" id="RHEA-COMP:15523"/>
        <dbReference type="ChEBI" id="CHEBI:15378"/>
        <dbReference type="ChEBI" id="CHEBI:16144"/>
        <dbReference type="ChEBI" id="CHEBI:140632"/>
        <dbReference type="ChEBI" id="CHEBI:143702"/>
        <dbReference type="ChEBI" id="CHEBI:143703"/>
    </reaction>
</comment>
<dbReference type="EMBL" id="BAABLF010000014">
    <property type="protein sequence ID" value="GAA5193035.1"/>
    <property type="molecule type" value="Genomic_DNA"/>
</dbReference>
<evidence type="ECO:0000256" key="1">
    <source>
        <dbReference type="ARBA" id="ARBA00023266"/>
    </source>
</evidence>
<evidence type="ECO:0000259" key="3">
    <source>
        <dbReference type="PROSITE" id="PS50206"/>
    </source>
</evidence>
<dbReference type="RefSeq" id="WP_345317260.1">
    <property type="nucleotide sequence ID" value="NZ_BAABLF010000014.1"/>
</dbReference>
<evidence type="ECO:0000313" key="5">
    <source>
        <dbReference type="Proteomes" id="UP001501600"/>
    </source>
</evidence>
<sequence>MTECLPRTAYAELLLGETPMIDLRAPVEFTKGAFPGAVNLPLMNDEERAAVGTCYKEQGQEAAIALGHERVGGAVKQARVDAWLAQVEAHPDSVLYCFRGGMRSQISQRWLAEAGIQRPYIEGGYKGMRSFLIEQSDQMAENPGMVIVAGMTGSGKTDFLVPRNDAVDLEGLAHHRGSSFGRQLIPQPSQINFENRLAIALMQHRRRARQLVLEDESRLIGRTSLPIPLFDAMKAAPRVILEVTTEERIEQILKDYVVEIHAAFVERDGTEAGGEGFCEFLLASLDRIQRRLGNERHQALRQLMTSALSQQLQQGELTLHREWIAQLLSEYYDPMYHFQMGKQPAPVLYRGPKSEVREFLDQREATLSAGW</sequence>
<dbReference type="PROSITE" id="PS50206">
    <property type="entry name" value="RHODANESE_3"/>
    <property type="match status" value="1"/>
</dbReference>
<evidence type="ECO:0000313" key="4">
    <source>
        <dbReference type="EMBL" id="GAA5193035.1"/>
    </source>
</evidence>
<name>A0ABP9SBR9_9GAMM</name>
<dbReference type="SUPFAM" id="SSF52821">
    <property type="entry name" value="Rhodanese/Cell cycle control phosphatase"/>
    <property type="match status" value="1"/>
</dbReference>
<comment type="catalytic activity">
    <reaction evidence="2">
        <text>5-methylaminomethyl-2-(Se-phospho)selenouridine(34) in tRNA + H2O = 5-methylaminomethyl-2-selenouridine(34) in tRNA + phosphate</text>
        <dbReference type="Rhea" id="RHEA:60176"/>
        <dbReference type="Rhea" id="RHEA-COMP:10196"/>
        <dbReference type="Rhea" id="RHEA-COMP:15523"/>
        <dbReference type="ChEBI" id="CHEBI:15377"/>
        <dbReference type="ChEBI" id="CHEBI:43474"/>
        <dbReference type="ChEBI" id="CHEBI:82743"/>
        <dbReference type="ChEBI" id="CHEBI:143702"/>
    </reaction>
</comment>
<proteinExistence type="inferred from homology"/>
<dbReference type="PANTHER" id="PTHR30401">
    <property type="entry name" value="TRNA 2-SELENOURIDINE SYNTHASE"/>
    <property type="match status" value="1"/>
</dbReference>
<dbReference type="PANTHER" id="PTHR30401:SF0">
    <property type="entry name" value="TRNA 2-SELENOURIDINE SYNTHASE"/>
    <property type="match status" value="1"/>
</dbReference>
<dbReference type="Gene3D" id="3.40.250.10">
    <property type="entry name" value="Rhodanese-like domain"/>
    <property type="match status" value="1"/>
</dbReference>
<dbReference type="HAMAP" id="MF_01622">
    <property type="entry name" value="tRNA_sel_U_synth"/>
    <property type="match status" value="1"/>
</dbReference>
<feature type="domain" description="Rhodanese" evidence="3">
    <location>
        <begin position="14"/>
        <end position="137"/>
    </location>
</feature>
<dbReference type="Pfam" id="PF00581">
    <property type="entry name" value="Rhodanese"/>
    <property type="match status" value="1"/>
</dbReference>